<dbReference type="Pfam" id="PF13844">
    <property type="entry name" value="Glyco_transf_41"/>
    <property type="match status" value="2"/>
</dbReference>
<dbReference type="SUPFAM" id="SSF48452">
    <property type="entry name" value="TPR-like"/>
    <property type="match status" value="2"/>
</dbReference>
<dbReference type="InterPro" id="IPR019734">
    <property type="entry name" value="TPR_rpt"/>
</dbReference>
<evidence type="ECO:0000313" key="10">
    <source>
        <dbReference type="EMBL" id="CCD00735.1"/>
    </source>
</evidence>
<proteinExistence type="inferred from homology"/>
<evidence type="ECO:0000256" key="4">
    <source>
        <dbReference type="ARBA" id="ARBA00022676"/>
    </source>
</evidence>
<dbReference type="RefSeq" id="WP_014198202.1">
    <property type="nucleotide sequence ID" value="NC_016594.1"/>
</dbReference>
<dbReference type="EC" id="2.4.1.255" evidence="3"/>
<comment type="pathway">
    <text evidence="1">Protein modification; protein glycosylation.</text>
</comment>
<keyword evidence="10" id="KW-0614">Plasmid</keyword>
<dbReference type="Pfam" id="PF13181">
    <property type="entry name" value="TPR_8"/>
    <property type="match status" value="1"/>
</dbReference>
<evidence type="ECO:0000259" key="9">
    <source>
        <dbReference type="Pfam" id="PF13844"/>
    </source>
</evidence>
<keyword evidence="4" id="KW-0328">Glycosyltransferase</keyword>
<dbReference type="SUPFAM" id="SSF53756">
    <property type="entry name" value="UDP-Glycosyltransferase/glycogen phosphorylase"/>
    <property type="match status" value="1"/>
</dbReference>
<gene>
    <name evidence="10" type="ORF">AZOBR_p1120033</name>
</gene>
<evidence type="ECO:0000256" key="8">
    <source>
        <dbReference type="PROSITE-ProRule" id="PRU00339"/>
    </source>
</evidence>
<name>A0A9P1JVQ6_9PROT</name>
<feature type="repeat" description="TPR" evidence="8">
    <location>
        <begin position="145"/>
        <end position="178"/>
    </location>
</feature>
<dbReference type="AlphaFoldDB" id="A0A9P1JVQ6"/>
<dbReference type="Pfam" id="PF13176">
    <property type="entry name" value="TPR_7"/>
    <property type="match status" value="1"/>
</dbReference>
<dbReference type="Pfam" id="PF13432">
    <property type="entry name" value="TPR_16"/>
    <property type="match status" value="3"/>
</dbReference>
<evidence type="ECO:0000313" key="11">
    <source>
        <dbReference type="Proteomes" id="UP000007319"/>
    </source>
</evidence>
<keyword evidence="5" id="KW-0808">Transferase</keyword>
<keyword evidence="7 8" id="KW-0802">TPR repeat</keyword>
<evidence type="ECO:0000256" key="2">
    <source>
        <dbReference type="ARBA" id="ARBA00005386"/>
    </source>
</evidence>
<dbReference type="PANTHER" id="PTHR44998:SF1">
    <property type="entry name" value="UDP-N-ACETYLGLUCOSAMINE--PEPTIDE N-ACETYLGLUCOSAMINYLTRANSFERASE 110 KDA SUBUNIT"/>
    <property type="match status" value="1"/>
</dbReference>
<keyword evidence="6" id="KW-0677">Repeat</keyword>
<dbReference type="PROSITE" id="PS50005">
    <property type="entry name" value="TPR"/>
    <property type="match status" value="2"/>
</dbReference>
<feature type="domain" description="O-GlcNAc transferase C-terminal" evidence="9">
    <location>
        <begin position="624"/>
        <end position="809"/>
    </location>
</feature>
<reference evidence="10 11" key="1">
    <citation type="journal article" date="2011" name="PLoS Genet.">
        <title>Azospirillum genomes reveal transition of bacteria from aquatic to terrestrial environments.</title>
        <authorList>
            <person name="Wisniewski-Dye F."/>
            <person name="Borziak K."/>
            <person name="Khalsa-Moyers G."/>
            <person name="Alexandre G."/>
            <person name="Sukharnikov L.O."/>
            <person name="Wuichet K."/>
            <person name="Hurst G.B."/>
            <person name="McDonald W.H."/>
            <person name="Robertson J.S."/>
            <person name="Barbe V."/>
            <person name="Calteau A."/>
            <person name="Rouy Z."/>
            <person name="Mangenot S."/>
            <person name="Prigent-Combaret C."/>
            <person name="Normand P."/>
            <person name="Boyer M."/>
            <person name="Siguier P."/>
            <person name="Dessaux Y."/>
            <person name="Elmerich C."/>
            <person name="Condemine G."/>
            <person name="Krishnen G."/>
            <person name="Kennedy I."/>
            <person name="Paterson A.H."/>
            <person name="Gonzalez V."/>
            <person name="Mavingui P."/>
            <person name="Zhulin I.B."/>
        </authorList>
    </citation>
    <scope>NUCLEOTIDE SEQUENCE [LARGE SCALE GENOMIC DNA]</scope>
    <source>
        <strain evidence="10 11">Sp245</strain>
    </source>
</reference>
<dbReference type="SMART" id="SM00028">
    <property type="entry name" value="TPR"/>
    <property type="match status" value="8"/>
</dbReference>
<sequence>MDLSETAERAAALHRQAVAAQREGRVREAVALFQQALALRKDVDIYLDFGGLLAGLSQWGPAGAVYAAALKLAPDSPDAHYGVALSLHAQGRPAEAEPHYRTVLAACPGLGEVWNNLGVALQDQGRPAEAETAYRDALRDRPEDAGTWKNLAVALEALGRTGEAETAYREALSRNPEHGVSLNNLGVLVLAAGRRDEAGRIGRRMAALNPADRNGWMLLGTAAHAAGHRDEAVRANAVAVRLAPDDAVLRHNLANALAAAGRRQEAVAEYRTVLGLRPDVPAAVSLAAELLGLHDLPGAQAVLRGALGRHPDHGPAWRILGQTLAGALRPDAALHALRRAVALDPGDPAGWEDLAAAATLADRVAPSIEALRRVRRLSPAYNPALAQLVQQQRHACDWRDLPALESDLIRRLRAGALGMPPFGLLAVDTSLADQRVAAERWARQKAQGVPAVARTAVAGDGRLRIGYLSADFHEHATAYLMAELLERHDRTRFAVTAYSTGIDDGSPMRRRLTAAVERFVDLRDHADRAAAQAIAADGIDILVDLKGYTAFARTAILAARPAPVQVNWLGYPGTMGADFIDVILADAVTIPPGEEGFYSEAVVRLPHCYQPNDRHRAIAERTPSRADCGLPEDGFVFCCFNNPYKLTPAVFDVWARLLRAVPGSVLWLYAGNPLVAGNLRGEAAARGVAPDRLVFAPPRPLVEHLARHRLADLFLDTLPYNAHTTASDALWTGLPVVTCRGATFAGRVAASLLDTVGLPELVTDSPAAYEALALGLARDPQRLAGLKARLAAARTASPLFDGDRFARDLEDAYRAIWQRFAPAGDPR</sequence>
<organism evidence="10 11">
    <name type="scientific">Azospirillum baldaniorum</name>
    <dbReference type="NCBI Taxonomy" id="1064539"/>
    <lineage>
        <taxon>Bacteria</taxon>
        <taxon>Pseudomonadati</taxon>
        <taxon>Pseudomonadota</taxon>
        <taxon>Alphaproteobacteria</taxon>
        <taxon>Rhodospirillales</taxon>
        <taxon>Azospirillaceae</taxon>
        <taxon>Azospirillum</taxon>
    </lineage>
</organism>
<dbReference type="Proteomes" id="UP000007319">
    <property type="component" value="Plasmid AZOBR_p1"/>
</dbReference>
<dbReference type="KEGG" id="abs:AZOBR_p1120033"/>
<dbReference type="InterPro" id="IPR029489">
    <property type="entry name" value="OGT/SEC/SPY_C"/>
</dbReference>
<dbReference type="GO" id="GO:0097363">
    <property type="term" value="F:protein O-acetylglucosaminyltransferase activity"/>
    <property type="evidence" value="ECO:0007669"/>
    <property type="project" value="UniProtKB-EC"/>
</dbReference>
<evidence type="ECO:0000256" key="3">
    <source>
        <dbReference type="ARBA" id="ARBA00011970"/>
    </source>
</evidence>
<dbReference type="Gene3D" id="3.40.50.11380">
    <property type="match status" value="1"/>
</dbReference>
<accession>A0A9P1JVQ6</accession>
<protein>
    <recommendedName>
        <fullName evidence="3">protein O-GlcNAc transferase</fullName>
        <ecNumber evidence="3">2.4.1.255</ecNumber>
    </recommendedName>
</protein>
<evidence type="ECO:0000256" key="7">
    <source>
        <dbReference type="ARBA" id="ARBA00022803"/>
    </source>
</evidence>
<dbReference type="InterPro" id="IPR011990">
    <property type="entry name" value="TPR-like_helical_dom_sf"/>
</dbReference>
<evidence type="ECO:0000256" key="1">
    <source>
        <dbReference type="ARBA" id="ARBA00004922"/>
    </source>
</evidence>
<dbReference type="Gene3D" id="3.40.50.2000">
    <property type="entry name" value="Glycogen Phosphorylase B"/>
    <property type="match status" value="1"/>
</dbReference>
<feature type="domain" description="O-GlcNAc transferase C-terminal" evidence="9">
    <location>
        <begin position="456"/>
        <end position="614"/>
    </location>
</feature>
<comment type="similarity">
    <text evidence="2">Belongs to the glycosyltransferase 41 family. O-GlcNAc transferase subfamily.</text>
</comment>
<geneLocation type="plasmid" evidence="10 11">
    <name>AZOBR_p1</name>
</geneLocation>
<keyword evidence="11" id="KW-1185">Reference proteome</keyword>
<evidence type="ECO:0000256" key="6">
    <source>
        <dbReference type="ARBA" id="ARBA00022737"/>
    </source>
</evidence>
<dbReference type="Gene3D" id="1.25.40.10">
    <property type="entry name" value="Tetratricopeptide repeat domain"/>
    <property type="match status" value="3"/>
</dbReference>
<dbReference type="EMBL" id="HE577328">
    <property type="protein sequence ID" value="CCD00735.1"/>
    <property type="molecule type" value="Genomic_DNA"/>
</dbReference>
<evidence type="ECO:0000256" key="5">
    <source>
        <dbReference type="ARBA" id="ARBA00022679"/>
    </source>
</evidence>
<dbReference type="PANTHER" id="PTHR44998">
    <property type="match status" value="1"/>
</dbReference>
<feature type="repeat" description="TPR" evidence="8">
    <location>
        <begin position="111"/>
        <end position="144"/>
    </location>
</feature>